<dbReference type="KEGG" id="ttf:THTE_0787"/>
<evidence type="ECO:0000313" key="3">
    <source>
        <dbReference type="Proteomes" id="UP000215086"/>
    </source>
</evidence>
<proteinExistence type="predicted"/>
<name>A0A286RBR2_9BACT</name>
<dbReference type="Proteomes" id="UP000215086">
    <property type="component" value="Chromosome"/>
</dbReference>
<evidence type="ECO:0000313" key="2">
    <source>
        <dbReference type="EMBL" id="ASV73389.1"/>
    </source>
</evidence>
<keyword evidence="3" id="KW-1185">Reference proteome</keyword>
<sequence length="47" mass="5257">MKEHSAWFGLSLAGCPVSRQIVAQNPRTRNIPSHQIEGQSWANERAP</sequence>
<dbReference type="AlphaFoldDB" id="A0A286RBR2"/>
<accession>A0A286RBR2</accession>
<reference evidence="2 3" key="1">
    <citation type="journal article" name="Front. Microbiol.">
        <title>Sugar Metabolism of the First Thermophilic Planctomycete Thermogutta terrifontis: Comparative Genomic and Transcriptomic Approaches.</title>
        <authorList>
            <person name="Elcheninov A.G."/>
            <person name="Menzel P."/>
            <person name="Gudbergsdottir S.R."/>
            <person name="Slesarev A.I."/>
            <person name="Kadnikov V.V."/>
            <person name="Krogh A."/>
            <person name="Bonch-Osmolovskaya E.A."/>
            <person name="Peng X."/>
            <person name="Kublanov I.V."/>
        </authorList>
    </citation>
    <scope>NUCLEOTIDE SEQUENCE [LARGE SCALE GENOMIC DNA]</scope>
    <source>
        <strain evidence="2 3">R1</strain>
    </source>
</reference>
<protein>
    <submittedName>
        <fullName evidence="2">Uncharacterized protein</fullName>
    </submittedName>
</protein>
<gene>
    <name evidence="2" type="ORF">THTE_0787</name>
</gene>
<feature type="region of interest" description="Disordered" evidence="1">
    <location>
        <begin position="25"/>
        <end position="47"/>
    </location>
</feature>
<dbReference type="PROSITE" id="PS51257">
    <property type="entry name" value="PROKAR_LIPOPROTEIN"/>
    <property type="match status" value="1"/>
</dbReference>
<organism evidence="2 3">
    <name type="scientific">Thermogutta terrifontis</name>
    <dbReference type="NCBI Taxonomy" id="1331910"/>
    <lineage>
        <taxon>Bacteria</taxon>
        <taxon>Pseudomonadati</taxon>
        <taxon>Planctomycetota</taxon>
        <taxon>Planctomycetia</taxon>
        <taxon>Pirellulales</taxon>
        <taxon>Thermoguttaceae</taxon>
        <taxon>Thermogutta</taxon>
    </lineage>
</organism>
<evidence type="ECO:0000256" key="1">
    <source>
        <dbReference type="SAM" id="MobiDB-lite"/>
    </source>
</evidence>
<dbReference type="EMBL" id="CP018477">
    <property type="protein sequence ID" value="ASV73389.1"/>
    <property type="molecule type" value="Genomic_DNA"/>
</dbReference>